<comment type="caution">
    <text evidence="2">The sequence shown here is derived from an EMBL/GenBank/DDBJ whole genome shotgun (WGS) entry which is preliminary data.</text>
</comment>
<feature type="region of interest" description="Disordered" evidence="1">
    <location>
        <begin position="70"/>
        <end position="108"/>
    </location>
</feature>
<reference evidence="2 3" key="1">
    <citation type="journal article" date="2019" name="Nat. Plants">
        <title>Genome sequencing of Musa balbisiana reveals subgenome evolution and function divergence in polyploid bananas.</title>
        <authorList>
            <person name="Yao X."/>
        </authorList>
    </citation>
    <scope>NUCLEOTIDE SEQUENCE [LARGE SCALE GENOMIC DNA]</scope>
    <source>
        <strain evidence="3">cv. DH-PKW</strain>
        <tissue evidence="2">Leaves</tissue>
    </source>
</reference>
<accession>A0A4S8K5F0</accession>
<evidence type="ECO:0000313" key="3">
    <source>
        <dbReference type="Proteomes" id="UP000317650"/>
    </source>
</evidence>
<dbReference type="AlphaFoldDB" id="A0A4S8K5F0"/>
<evidence type="ECO:0000256" key="1">
    <source>
        <dbReference type="SAM" id="MobiDB-lite"/>
    </source>
</evidence>
<proteinExistence type="predicted"/>
<organism evidence="2 3">
    <name type="scientific">Musa balbisiana</name>
    <name type="common">Banana</name>
    <dbReference type="NCBI Taxonomy" id="52838"/>
    <lineage>
        <taxon>Eukaryota</taxon>
        <taxon>Viridiplantae</taxon>
        <taxon>Streptophyta</taxon>
        <taxon>Embryophyta</taxon>
        <taxon>Tracheophyta</taxon>
        <taxon>Spermatophyta</taxon>
        <taxon>Magnoliopsida</taxon>
        <taxon>Liliopsida</taxon>
        <taxon>Zingiberales</taxon>
        <taxon>Musaceae</taxon>
        <taxon>Musa</taxon>
    </lineage>
</organism>
<name>A0A4S8K5F0_MUSBA</name>
<dbReference type="EMBL" id="PYDT01000002">
    <property type="protein sequence ID" value="THU70101.1"/>
    <property type="molecule type" value="Genomic_DNA"/>
</dbReference>
<sequence length="108" mass="12030">MEPTLPKAQGTAPQNCLATSQSNFSSQAIKASPCHNQCHATLQPNQQEEHPHAQCQNPYQGVARQVLSRKARDGTVSHTPRRWPHEGTISPLEDWSPCQTRVRPTLIQ</sequence>
<evidence type="ECO:0000313" key="2">
    <source>
        <dbReference type="EMBL" id="THU70101.1"/>
    </source>
</evidence>
<dbReference type="Proteomes" id="UP000317650">
    <property type="component" value="Chromosome 8"/>
</dbReference>
<protein>
    <submittedName>
        <fullName evidence="2">Uncharacterized protein</fullName>
    </submittedName>
</protein>
<gene>
    <name evidence="2" type="ORF">C4D60_Mb08t21510</name>
</gene>
<keyword evidence="3" id="KW-1185">Reference proteome</keyword>